<proteinExistence type="predicted"/>
<evidence type="ECO:0000313" key="1">
    <source>
        <dbReference type="EMBL" id="GAG09061.1"/>
    </source>
</evidence>
<name>X0W8U7_9ZZZZ</name>
<feature type="non-terminal residue" evidence="1">
    <location>
        <position position="1"/>
    </location>
</feature>
<organism evidence="1">
    <name type="scientific">marine sediment metagenome</name>
    <dbReference type="NCBI Taxonomy" id="412755"/>
    <lineage>
        <taxon>unclassified sequences</taxon>
        <taxon>metagenomes</taxon>
        <taxon>ecological metagenomes</taxon>
    </lineage>
</organism>
<reference evidence="1" key="1">
    <citation type="journal article" date="2014" name="Front. Microbiol.">
        <title>High frequency of phylogenetically diverse reductive dehalogenase-homologous genes in deep subseafloor sedimentary metagenomes.</title>
        <authorList>
            <person name="Kawai M."/>
            <person name="Futagami T."/>
            <person name="Toyoda A."/>
            <person name="Takaki Y."/>
            <person name="Nishi S."/>
            <person name="Hori S."/>
            <person name="Arai W."/>
            <person name="Tsubouchi T."/>
            <person name="Morono Y."/>
            <person name="Uchiyama I."/>
            <person name="Ito T."/>
            <person name="Fujiyama A."/>
            <person name="Inagaki F."/>
            <person name="Takami H."/>
        </authorList>
    </citation>
    <scope>NUCLEOTIDE SEQUENCE</scope>
    <source>
        <strain evidence="1">Expedition CK06-06</strain>
    </source>
</reference>
<sequence>YDTSDYDGRFWMDHSSFKPMKISRRKRCCSCKDLIKINTDTIEFYYYRSTTSDVEERIYGETKPLASSFMCEECSGLYLALEEVGYGCLDIEQPMKDYVAEYNDMLEDEKEWEKEWEKEHD</sequence>
<dbReference type="AlphaFoldDB" id="X0W8U7"/>
<gene>
    <name evidence="1" type="ORF">S01H1_40818</name>
</gene>
<accession>X0W8U7</accession>
<comment type="caution">
    <text evidence="1">The sequence shown here is derived from an EMBL/GenBank/DDBJ whole genome shotgun (WGS) entry which is preliminary data.</text>
</comment>
<protein>
    <submittedName>
        <fullName evidence="1">Uncharacterized protein</fullName>
    </submittedName>
</protein>
<dbReference type="EMBL" id="BARS01025864">
    <property type="protein sequence ID" value="GAG09061.1"/>
    <property type="molecule type" value="Genomic_DNA"/>
</dbReference>